<dbReference type="EMBL" id="JBHUMR010000007">
    <property type="protein sequence ID" value="MFD2616368.1"/>
    <property type="molecule type" value="Genomic_DNA"/>
</dbReference>
<feature type="transmembrane region" description="Helical" evidence="6">
    <location>
        <begin position="37"/>
        <end position="61"/>
    </location>
</feature>
<evidence type="ECO:0000256" key="5">
    <source>
        <dbReference type="ARBA" id="ARBA00023136"/>
    </source>
</evidence>
<evidence type="ECO:0000313" key="7">
    <source>
        <dbReference type="EMBL" id="MFD2616368.1"/>
    </source>
</evidence>
<keyword evidence="2" id="KW-1003">Cell membrane</keyword>
<keyword evidence="4 6" id="KW-1133">Transmembrane helix</keyword>
<dbReference type="InterPro" id="IPR001123">
    <property type="entry name" value="LeuE-type"/>
</dbReference>
<comment type="subcellular location">
    <subcellularLocation>
        <location evidence="1">Cell membrane</location>
        <topology evidence="1">Multi-pass membrane protein</topology>
    </subcellularLocation>
</comment>
<evidence type="ECO:0000313" key="8">
    <source>
        <dbReference type="Proteomes" id="UP001597458"/>
    </source>
</evidence>
<feature type="transmembrane region" description="Helical" evidence="6">
    <location>
        <begin position="67"/>
        <end position="90"/>
    </location>
</feature>
<dbReference type="RefSeq" id="WP_141189797.1">
    <property type="nucleotide sequence ID" value="NZ_JBHUMR010000007.1"/>
</dbReference>
<name>A0ABW5PN64_9BACI</name>
<evidence type="ECO:0000256" key="4">
    <source>
        <dbReference type="ARBA" id="ARBA00022989"/>
    </source>
</evidence>
<feature type="transmembrane region" description="Helical" evidence="6">
    <location>
        <begin position="6"/>
        <end position="25"/>
    </location>
</feature>
<keyword evidence="5 6" id="KW-0472">Membrane</keyword>
<evidence type="ECO:0000256" key="3">
    <source>
        <dbReference type="ARBA" id="ARBA00022692"/>
    </source>
</evidence>
<keyword evidence="8" id="KW-1185">Reference proteome</keyword>
<dbReference type="Pfam" id="PF01810">
    <property type="entry name" value="LysE"/>
    <property type="match status" value="1"/>
</dbReference>
<organism evidence="7 8">
    <name type="scientific">Terrilactibacillus laevilacticus</name>
    <dbReference type="NCBI Taxonomy" id="1380157"/>
    <lineage>
        <taxon>Bacteria</taxon>
        <taxon>Bacillati</taxon>
        <taxon>Bacillota</taxon>
        <taxon>Bacilli</taxon>
        <taxon>Bacillales</taxon>
        <taxon>Bacillaceae</taxon>
        <taxon>Terrilactibacillus</taxon>
    </lineage>
</organism>
<feature type="transmembrane region" description="Helical" evidence="6">
    <location>
        <begin position="111"/>
        <end position="133"/>
    </location>
</feature>
<protein>
    <submittedName>
        <fullName evidence="7">LysE family translocator</fullName>
    </submittedName>
</protein>
<dbReference type="Proteomes" id="UP001597458">
    <property type="component" value="Unassembled WGS sequence"/>
</dbReference>
<keyword evidence="3 6" id="KW-0812">Transmembrane</keyword>
<evidence type="ECO:0000256" key="6">
    <source>
        <dbReference type="SAM" id="Phobius"/>
    </source>
</evidence>
<dbReference type="PANTHER" id="PTHR30086:SF20">
    <property type="entry name" value="ARGININE EXPORTER PROTEIN ARGO-RELATED"/>
    <property type="match status" value="1"/>
</dbReference>
<evidence type="ECO:0000256" key="2">
    <source>
        <dbReference type="ARBA" id="ARBA00022475"/>
    </source>
</evidence>
<feature type="transmembrane region" description="Helical" evidence="6">
    <location>
        <begin position="145"/>
        <end position="165"/>
    </location>
</feature>
<gene>
    <name evidence="7" type="ORF">ACFSTF_03435</name>
</gene>
<accession>A0ABW5PN64</accession>
<proteinExistence type="predicted"/>
<sequence>MIHIFSFILLSIFLVLLPGPDYIIITKNTLNSGRTAGLKTLFGTCIALCIHTLIAIFGLSAIIVHSIYLFTIFKFTGAGYLLYLGIISLLSIRKNKKSDTYKPIKPIGKSFYFRQGFFTNLLNPKVAVFFLTFLPQFVNPNHSTFIPFILLGLIYIVITLGFFLVYTLMIHQLNHFMQKESTQKAIQGFSGLVLIGFGIKLALETGQ</sequence>
<reference evidence="8" key="1">
    <citation type="journal article" date="2019" name="Int. J. Syst. Evol. Microbiol.">
        <title>The Global Catalogue of Microorganisms (GCM) 10K type strain sequencing project: providing services to taxonomists for standard genome sequencing and annotation.</title>
        <authorList>
            <consortium name="The Broad Institute Genomics Platform"/>
            <consortium name="The Broad Institute Genome Sequencing Center for Infectious Disease"/>
            <person name="Wu L."/>
            <person name="Ma J."/>
        </authorList>
    </citation>
    <scope>NUCLEOTIDE SEQUENCE [LARGE SCALE GENOMIC DNA]</scope>
    <source>
        <strain evidence="8">TISTR 2241</strain>
    </source>
</reference>
<dbReference type="PANTHER" id="PTHR30086">
    <property type="entry name" value="ARGININE EXPORTER PROTEIN ARGO"/>
    <property type="match status" value="1"/>
</dbReference>
<comment type="caution">
    <text evidence="7">The sequence shown here is derived from an EMBL/GenBank/DDBJ whole genome shotgun (WGS) entry which is preliminary data.</text>
</comment>
<dbReference type="PIRSF" id="PIRSF006324">
    <property type="entry name" value="LeuE"/>
    <property type="match status" value="1"/>
</dbReference>
<evidence type="ECO:0000256" key="1">
    <source>
        <dbReference type="ARBA" id="ARBA00004651"/>
    </source>
</evidence>